<reference evidence="1 2" key="2">
    <citation type="journal article" date="2022" name="Mol. Ecol. Resour.">
        <title>The genomes of chicory, endive, great burdock and yacon provide insights into Asteraceae paleo-polyploidization history and plant inulin production.</title>
        <authorList>
            <person name="Fan W."/>
            <person name="Wang S."/>
            <person name="Wang H."/>
            <person name="Wang A."/>
            <person name="Jiang F."/>
            <person name="Liu H."/>
            <person name="Zhao H."/>
            <person name="Xu D."/>
            <person name="Zhang Y."/>
        </authorList>
    </citation>
    <scope>NUCLEOTIDE SEQUENCE [LARGE SCALE GENOMIC DNA]</scope>
    <source>
        <strain evidence="2">cv. Punajuju</strain>
        <tissue evidence="1">Leaves</tissue>
    </source>
</reference>
<organism evidence="1 2">
    <name type="scientific">Cichorium intybus</name>
    <name type="common">Chicory</name>
    <dbReference type="NCBI Taxonomy" id="13427"/>
    <lineage>
        <taxon>Eukaryota</taxon>
        <taxon>Viridiplantae</taxon>
        <taxon>Streptophyta</taxon>
        <taxon>Embryophyta</taxon>
        <taxon>Tracheophyta</taxon>
        <taxon>Spermatophyta</taxon>
        <taxon>Magnoliopsida</taxon>
        <taxon>eudicotyledons</taxon>
        <taxon>Gunneridae</taxon>
        <taxon>Pentapetalae</taxon>
        <taxon>asterids</taxon>
        <taxon>campanulids</taxon>
        <taxon>Asterales</taxon>
        <taxon>Asteraceae</taxon>
        <taxon>Cichorioideae</taxon>
        <taxon>Cichorieae</taxon>
        <taxon>Cichoriinae</taxon>
        <taxon>Cichorium</taxon>
    </lineage>
</organism>
<comment type="caution">
    <text evidence="1">The sequence shown here is derived from an EMBL/GenBank/DDBJ whole genome shotgun (WGS) entry which is preliminary data.</text>
</comment>
<evidence type="ECO:0000313" key="1">
    <source>
        <dbReference type="EMBL" id="KAI3691302.1"/>
    </source>
</evidence>
<dbReference type="EMBL" id="CM042017">
    <property type="protein sequence ID" value="KAI3691302.1"/>
    <property type="molecule type" value="Genomic_DNA"/>
</dbReference>
<proteinExistence type="predicted"/>
<keyword evidence="2" id="KW-1185">Reference proteome</keyword>
<protein>
    <submittedName>
        <fullName evidence="1">Uncharacterized protein</fullName>
    </submittedName>
</protein>
<reference evidence="2" key="1">
    <citation type="journal article" date="2022" name="Mol. Ecol. Resour.">
        <title>The genomes of chicory, endive, great burdock and yacon provide insights into Asteraceae palaeo-polyploidization history and plant inulin production.</title>
        <authorList>
            <person name="Fan W."/>
            <person name="Wang S."/>
            <person name="Wang H."/>
            <person name="Wang A."/>
            <person name="Jiang F."/>
            <person name="Liu H."/>
            <person name="Zhao H."/>
            <person name="Xu D."/>
            <person name="Zhang Y."/>
        </authorList>
    </citation>
    <scope>NUCLEOTIDE SEQUENCE [LARGE SCALE GENOMIC DNA]</scope>
    <source>
        <strain evidence="2">cv. Punajuju</strain>
    </source>
</reference>
<accession>A0ACB8Z163</accession>
<sequence length="120" mass="13723">MFDNQVSSRFKIASNGIGNGINPKMEMFDNPLPDPISTSSSMESTPEFIEFVMKLQNVYRSFHTRGKLADCVDLIEQNWWKEKAASRWARVGKGLSLKSKAQKLALQHWLDLVLAWGFCR</sequence>
<gene>
    <name evidence="1" type="ORF">L2E82_49612</name>
</gene>
<dbReference type="Proteomes" id="UP001055811">
    <property type="component" value="Linkage Group LG09"/>
</dbReference>
<evidence type="ECO:0000313" key="2">
    <source>
        <dbReference type="Proteomes" id="UP001055811"/>
    </source>
</evidence>
<name>A0ACB8Z163_CICIN</name>